<reference evidence="3" key="1">
    <citation type="submission" date="2025-02" db="EMBL/GenBank/DDBJ databases">
        <authorList>
            <consortium name="NCBI Genome Project"/>
        </authorList>
    </citation>
    <scope>NUCLEOTIDE SEQUENCE</scope>
</reference>
<protein>
    <submittedName>
        <fullName evidence="3">Uncharacterized protein</fullName>
    </submittedName>
</protein>
<feature type="compositionally biased region" description="Basic and acidic residues" evidence="1">
    <location>
        <begin position="68"/>
        <end position="82"/>
    </location>
</feature>
<keyword evidence="2" id="KW-0812">Transmembrane</keyword>
<dbReference type="KEGG" id="ang:An18g06100"/>
<name>A0AAJ8BVF6_ASPNG</name>
<sequence>MVKRKEKQRDGLISRVDVPQQGYRQQRRFSRRVREDGDRTKARHSDSKGELRKEKRKMTPQKSQPNGRGERVREGRGDRLDPFKSSQNLHGSVEHPGGKETESERLREKRVVKVKIEKPVGGFAGFAGPQEQPAAQDFLTSRAHPRWLDVDDEPQPITPNWMVPLQPVTVAAQKNNATHPPKRGDREWKLAPVAGPEWITRTRDGSPPDESVKLVVARSCCVVCAAAAAAANYSIPSRSRRCSVDFPSALACRVVLTTTMTAVVAMMIWTRSIDRSTGGPQSNIPSWIAVETASGATENMTSTMG</sequence>
<dbReference type="RefSeq" id="XP_059602985.1">
    <property type="nucleotide sequence ID" value="XM_059745867.1"/>
</dbReference>
<gene>
    <name evidence="3" type="ORF">An18g06100</name>
</gene>
<feature type="transmembrane region" description="Helical" evidence="2">
    <location>
        <begin position="247"/>
        <end position="269"/>
    </location>
</feature>
<dbReference type="GeneID" id="84593758"/>
<proteinExistence type="predicted"/>
<dbReference type="VEuPathDB" id="FungiDB:An18g06100"/>
<keyword evidence="2" id="KW-0472">Membrane</keyword>
<evidence type="ECO:0000256" key="2">
    <source>
        <dbReference type="SAM" id="Phobius"/>
    </source>
</evidence>
<reference evidence="3" key="2">
    <citation type="submission" date="2025-08" db="UniProtKB">
        <authorList>
            <consortium name="RefSeq"/>
        </authorList>
    </citation>
    <scope>IDENTIFICATION</scope>
</reference>
<accession>A0AAJ8BVF6</accession>
<feature type="region of interest" description="Disordered" evidence="1">
    <location>
        <begin position="1"/>
        <end position="106"/>
    </location>
</feature>
<feature type="compositionally biased region" description="Basic and acidic residues" evidence="1">
    <location>
        <begin position="92"/>
        <end position="106"/>
    </location>
</feature>
<feature type="compositionally biased region" description="Basic and acidic residues" evidence="1">
    <location>
        <begin position="32"/>
        <end position="53"/>
    </location>
</feature>
<evidence type="ECO:0000313" key="3">
    <source>
        <dbReference type="RefSeq" id="XP_059602985.1"/>
    </source>
</evidence>
<keyword evidence="2" id="KW-1133">Transmembrane helix</keyword>
<evidence type="ECO:0000256" key="1">
    <source>
        <dbReference type="SAM" id="MobiDB-lite"/>
    </source>
</evidence>
<dbReference type="AlphaFoldDB" id="A0AAJ8BVF6"/>
<organism evidence="3">
    <name type="scientific">Aspergillus niger</name>
    <dbReference type="NCBI Taxonomy" id="5061"/>
    <lineage>
        <taxon>Eukaryota</taxon>
        <taxon>Fungi</taxon>
        <taxon>Dikarya</taxon>
        <taxon>Ascomycota</taxon>
        <taxon>Pezizomycotina</taxon>
        <taxon>Eurotiomycetes</taxon>
        <taxon>Eurotiomycetidae</taxon>
        <taxon>Eurotiales</taxon>
        <taxon>Aspergillaceae</taxon>
        <taxon>Aspergillus</taxon>
        <taxon>Aspergillus subgen. Circumdati</taxon>
    </lineage>
</organism>